<name>A0A6A4X2C0_AMPAM</name>
<feature type="compositionally biased region" description="Low complexity" evidence="1">
    <location>
        <begin position="21"/>
        <end position="31"/>
    </location>
</feature>
<dbReference type="Proteomes" id="UP000440578">
    <property type="component" value="Unassembled WGS sequence"/>
</dbReference>
<protein>
    <submittedName>
        <fullName evidence="2">Uncharacterized protein</fullName>
    </submittedName>
</protein>
<feature type="compositionally biased region" description="Polar residues" evidence="1">
    <location>
        <begin position="57"/>
        <end position="77"/>
    </location>
</feature>
<proteinExistence type="predicted"/>
<feature type="region of interest" description="Disordered" evidence="1">
    <location>
        <begin position="1"/>
        <end position="78"/>
    </location>
</feature>
<evidence type="ECO:0000313" key="2">
    <source>
        <dbReference type="EMBL" id="KAF0308452.1"/>
    </source>
</evidence>
<accession>A0A6A4X2C0</accession>
<gene>
    <name evidence="2" type="ORF">FJT64_020340</name>
</gene>
<reference evidence="2 3" key="1">
    <citation type="submission" date="2019-07" db="EMBL/GenBank/DDBJ databases">
        <title>Draft genome assembly of a fouling barnacle, Amphibalanus amphitrite (Darwin, 1854): The first reference genome for Thecostraca.</title>
        <authorList>
            <person name="Kim W."/>
        </authorList>
    </citation>
    <scope>NUCLEOTIDE SEQUENCE [LARGE SCALE GENOMIC DNA]</scope>
    <source>
        <strain evidence="2">SNU_AA5</strain>
        <tissue evidence="2">Soma without cirri and trophi</tissue>
    </source>
</reference>
<dbReference type="EMBL" id="VIIS01000485">
    <property type="protein sequence ID" value="KAF0308452.1"/>
    <property type="molecule type" value="Genomic_DNA"/>
</dbReference>
<dbReference type="AlphaFoldDB" id="A0A6A4X2C0"/>
<sequence length="149" mass="15355">MKRDPKTAAAAPKNAAPPPKKAAAAPKSPQPSGSESASESDPAFHFGKGYKVPEGAGSSSDTGDPCGSDQQAPLSQTERIRRCRVIKRALCRLGCPEEEEFCSYRRGTPAIGGPELLAALFPSSVCVGEASVYDLAAPLAAAALLFVAP</sequence>
<organism evidence="2 3">
    <name type="scientific">Amphibalanus amphitrite</name>
    <name type="common">Striped barnacle</name>
    <name type="synonym">Balanus amphitrite</name>
    <dbReference type="NCBI Taxonomy" id="1232801"/>
    <lineage>
        <taxon>Eukaryota</taxon>
        <taxon>Metazoa</taxon>
        <taxon>Ecdysozoa</taxon>
        <taxon>Arthropoda</taxon>
        <taxon>Crustacea</taxon>
        <taxon>Multicrustacea</taxon>
        <taxon>Cirripedia</taxon>
        <taxon>Thoracica</taxon>
        <taxon>Thoracicalcarea</taxon>
        <taxon>Balanomorpha</taxon>
        <taxon>Balanoidea</taxon>
        <taxon>Balanidae</taxon>
        <taxon>Amphibalaninae</taxon>
        <taxon>Amphibalanus</taxon>
    </lineage>
</organism>
<evidence type="ECO:0000313" key="3">
    <source>
        <dbReference type="Proteomes" id="UP000440578"/>
    </source>
</evidence>
<keyword evidence="3" id="KW-1185">Reference proteome</keyword>
<comment type="caution">
    <text evidence="2">The sequence shown here is derived from an EMBL/GenBank/DDBJ whole genome shotgun (WGS) entry which is preliminary data.</text>
</comment>
<evidence type="ECO:0000256" key="1">
    <source>
        <dbReference type="SAM" id="MobiDB-lite"/>
    </source>
</evidence>